<dbReference type="NCBIfam" id="TIGR00082">
    <property type="entry name" value="rbfA"/>
    <property type="match status" value="1"/>
</dbReference>
<comment type="subcellular location">
    <subcellularLocation>
        <location evidence="2">Cytoplasm</location>
    </subcellularLocation>
</comment>
<evidence type="ECO:0000313" key="3">
    <source>
        <dbReference type="EMBL" id="HHS31009.1"/>
    </source>
</evidence>
<dbReference type="PANTHER" id="PTHR33515">
    <property type="entry name" value="RIBOSOME-BINDING FACTOR A, CHLOROPLASTIC-RELATED"/>
    <property type="match status" value="1"/>
</dbReference>
<comment type="caution">
    <text evidence="3">The sequence shown here is derived from an EMBL/GenBank/DDBJ whole genome shotgun (WGS) entry which is preliminary data.</text>
</comment>
<evidence type="ECO:0000256" key="2">
    <source>
        <dbReference type="HAMAP-Rule" id="MF_00003"/>
    </source>
</evidence>
<dbReference type="GO" id="GO:0005829">
    <property type="term" value="C:cytosol"/>
    <property type="evidence" value="ECO:0007669"/>
    <property type="project" value="TreeGrafter"/>
</dbReference>
<comment type="similarity">
    <text evidence="2">Belongs to the RbfA family.</text>
</comment>
<protein>
    <recommendedName>
        <fullName evidence="2">Ribosome-binding factor A</fullName>
    </recommendedName>
</protein>
<dbReference type="EMBL" id="DTGR01000233">
    <property type="protein sequence ID" value="HHS31009.1"/>
    <property type="molecule type" value="Genomic_DNA"/>
</dbReference>
<dbReference type="Pfam" id="PF02033">
    <property type="entry name" value="RBFA"/>
    <property type="match status" value="1"/>
</dbReference>
<dbReference type="InterPro" id="IPR000238">
    <property type="entry name" value="RbfA"/>
</dbReference>
<dbReference type="PANTHER" id="PTHR33515:SF1">
    <property type="entry name" value="RIBOSOME-BINDING FACTOR A, CHLOROPLASTIC-RELATED"/>
    <property type="match status" value="1"/>
</dbReference>
<dbReference type="SUPFAM" id="SSF89919">
    <property type="entry name" value="Ribosome-binding factor A, RbfA"/>
    <property type="match status" value="1"/>
</dbReference>
<dbReference type="AlphaFoldDB" id="A0A7V6A692"/>
<dbReference type="InterPro" id="IPR015946">
    <property type="entry name" value="KH_dom-like_a/b"/>
</dbReference>
<dbReference type="GO" id="GO:0043024">
    <property type="term" value="F:ribosomal small subunit binding"/>
    <property type="evidence" value="ECO:0007669"/>
    <property type="project" value="TreeGrafter"/>
</dbReference>
<keyword evidence="2" id="KW-0963">Cytoplasm</keyword>
<keyword evidence="1 2" id="KW-0690">Ribosome biogenesis</keyword>
<dbReference type="HAMAP" id="MF_00003">
    <property type="entry name" value="RbfA"/>
    <property type="match status" value="1"/>
</dbReference>
<comment type="subunit">
    <text evidence="2">Monomer. Binds 30S ribosomal subunits, but not 50S ribosomal subunits or 70S ribosomes.</text>
</comment>
<dbReference type="InterPro" id="IPR023799">
    <property type="entry name" value="RbfA_dom_sf"/>
</dbReference>
<sequence>MKMRPGTRPAKRSTRVGELLREILAAIMLERVADPRLQELTITEVEMSLDLKLAKVYYAVRQGSNPEELMMALDKALGFIKQEVAREHILRTMPEFHFLPDETLDKAERLELLLESLHKGKEKEF</sequence>
<dbReference type="PROSITE" id="PS01319">
    <property type="entry name" value="RBFA"/>
    <property type="match status" value="1"/>
</dbReference>
<dbReference type="Gene3D" id="3.30.300.20">
    <property type="match status" value="1"/>
</dbReference>
<organism evidence="3">
    <name type="scientific">Desulfobacca acetoxidans</name>
    <dbReference type="NCBI Taxonomy" id="60893"/>
    <lineage>
        <taxon>Bacteria</taxon>
        <taxon>Pseudomonadati</taxon>
        <taxon>Thermodesulfobacteriota</taxon>
        <taxon>Desulfobaccia</taxon>
        <taxon>Desulfobaccales</taxon>
        <taxon>Desulfobaccaceae</taxon>
        <taxon>Desulfobacca</taxon>
    </lineage>
</organism>
<dbReference type="InterPro" id="IPR020053">
    <property type="entry name" value="Ribosome-bd_factorA_CS"/>
</dbReference>
<comment type="function">
    <text evidence="2">One of several proteins that assist in the late maturation steps of the functional core of the 30S ribosomal subunit. Associates with free 30S ribosomal subunits (but not with 30S subunits that are part of 70S ribosomes or polysomes). Required for efficient processing of 16S rRNA. May interact with the 5'-terminal helix region of 16S rRNA.</text>
</comment>
<evidence type="ECO:0000256" key="1">
    <source>
        <dbReference type="ARBA" id="ARBA00022517"/>
    </source>
</evidence>
<reference evidence="3" key="1">
    <citation type="journal article" date="2020" name="mSystems">
        <title>Genome- and Community-Level Interaction Insights into Carbon Utilization and Element Cycling Functions of Hydrothermarchaeota in Hydrothermal Sediment.</title>
        <authorList>
            <person name="Zhou Z."/>
            <person name="Liu Y."/>
            <person name="Xu W."/>
            <person name="Pan J."/>
            <person name="Luo Z.H."/>
            <person name="Li M."/>
        </authorList>
    </citation>
    <scope>NUCLEOTIDE SEQUENCE [LARGE SCALE GENOMIC DNA]</scope>
    <source>
        <strain evidence="3">SpSt-767</strain>
    </source>
</reference>
<gene>
    <name evidence="2 3" type="primary">rbfA</name>
    <name evidence="3" type="ORF">ENV52_15090</name>
</gene>
<accession>A0A7V6A692</accession>
<name>A0A7V6A692_9BACT</name>
<dbReference type="GO" id="GO:0030490">
    <property type="term" value="P:maturation of SSU-rRNA"/>
    <property type="evidence" value="ECO:0007669"/>
    <property type="project" value="UniProtKB-UniRule"/>
</dbReference>
<proteinExistence type="inferred from homology"/>